<evidence type="ECO:0000259" key="3">
    <source>
        <dbReference type="PROSITE" id="PS51722"/>
    </source>
</evidence>
<dbReference type="GO" id="GO:1990904">
    <property type="term" value="C:ribonucleoprotein complex"/>
    <property type="evidence" value="ECO:0007669"/>
    <property type="project" value="TreeGrafter"/>
</dbReference>
<evidence type="ECO:0000256" key="2">
    <source>
        <dbReference type="ARBA" id="ARBA00023134"/>
    </source>
</evidence>
<dbReference type="Proteomes" id="UP001057455">
    <property type="component" value="Unassembled WGS sequence"/>
</dbReference>
<keyword evidence="1" id="KW-0547">Nucleotide-binding</keyword>
<dbReference type="GO" id="GO:0003746">
    <property type="term" value="F:translation elongation factor activity"/>
    <property type="evidence" value="ECO:0007669"/>
    <property type="project" value="UniProtKB-KW"/>
</dbReference>
<dbReference type="CDD" id="cd04096">
    <property type="entry name" value="eEF2_snRNP_like_C"/>
    <property type="match status" value="1"/>
</dbReference>
<dbReference type="PANTHER" id="PTHR42908:SF3">
    <property type="entry name" value="ELONGATION FACTOR-LIKE GTPASE 1"/>
    <property type="match status" value="1"/>
</dbReference>
<dbReference type="GO" id="GO:0005525">
    <property type="term" value="F:GTP binding"/>
    <property type="evidence" value="ECO:0007669"/>
    <property type="project" value="UniProtKB-KW"/>
</dbReference>
<dbReference type="Pfam" id="PF00009">
    <property type="entry name" value="GTP_EFTU"/>
    <property type="match status" value="1"/>
</dbReference>
<feature type="domain" description="Tr-type G" evidence="3">
    <location>
        <begin position="12"/>
        <end position="248"/>
    </location>
</feature>
<dbReference type="PROSITE" id="PS51722">
    <property type="entry name" value="G_TR_2"/>
    <property type="match status" value="1"/>
</dbReference>
<dbReference type="InterPro" id="IPR035647">
    <property type="entry name" value="EFG_III/V"/>
</dbReference>
<organism evidence="4 5">
    <name type="scientific">Babesia ovis</name>
    <dbReference type="NCBI Taxonomy" id="5869"/>
    <lineage>
        <taxon>Eukaryota</taxon>
        <taxon>Sar</taxon>
        <taxon>Alveolata</taxon>
        <taxon>Apicomplexa</taxon>
        <taxon>Aconoidasida</taxon>
        <taxon>Piroplasmida</taxon>
        <taxon>Babesiidae</taxon>
        <taxon>Babesia</taxon>
    </lineage>
</organism>
<comment type="caution">
    <text evidence="4">The sequence shown here is derived from an EMBL/GenBank/DDBJ whole genome shotgun (WGS) entry which is preliminary data.</text>
</comment>
<keyword evidence="4" id="KW-0648">Protein biosynthesis</keyword>
<dbReference type="InterPro" id="IPR009000">
    <property type="entry name" value="Transl_B-barrel_sf"/>
</dbReference>
<evidence type="ECO:0000313" key="5">
    <source>
        <dbReference type="Proteomes" id="UP001057455"/>
    </source>
</evidence>
<dbReference type="NCBIfam" id="TIGR00231">
    <property type="entry name" value="small_GTP"/>
    <property type="match status" value="1"/>
</dbReference>
<dbReference type="PRINTS" id="PR00315">
    <property type="entry name" value="ELONGATNFCT"/>
</dbReference>
<accession>A0A9W5WW76</accession>
<proteinExistence type="predicted"/>
<dbReference type="AlphaFoldDB" id="A0A9W5WW76"/>
<name>A0A9W5WW76_BABOV</name>
<gene>
    <name evidence="4" type="ORF">BaOVIS_030380</name>
</gene>
<dbReference type="Gene3D" id="3.30.70.240">
    <property type="match status" value="1"/>
</dbReference>
<dbReference type="InterPro" id="IPR027417">
    <property type="entry name" value="P-loop_NTPase"/>
</dbReference>
<keyword evidence="4" id="KW-0251">Elongation factor</keyword>
<dbReference type="Gene3D" id="3.30.70.870">
    <property type="entry name" value="Elongation Factor G (Translational Gtpase), domain 3"/>
    <property type="match status" value="1"/>
</dbReference>
<dbReference type="InterPro" id="IPR005225">
    <property type="entry name" value="Small_GTP-bd"/>
</dbReference>
<dbReference type="Gene3D" id="3.40.50.300">
    <property type="entry name" value="P-loop containing nucleotide triphosphate hydrolases"/>
    <property type="match status" value="1"/>
</dbReference>
<dbReference type="SUPFAM" id="SSF52540">
    <property type="entry name" value="P-loop containing nucleoside triphosphate hydrolases"/>
    <property type="match status" value="1"/>
</dbReference>
<dbReference type="GO" id="GO:0043022">
    <property type="term" value="F:ribosome binding"/>
    <property type="evidence" value="ECO:0007669"/>
    <property type="project" value="TreeGrafter"/>
</dbReference>
<dbReference type="InterPro" id="IPR014721">
    <property type="entry name" value="Ribsml_uS5_D2-typ_fold_subgr"/>
</dbReference>
<dbReference type="OrthoDB" id="364892at2759"/>
<reference evidence="4" key="1">
    <citation type="submission" date="2019-12" db="EMBL/GenBank/DDBJ databases">
        <title>Genome sequence of Babesia ovis.</title>
        <authorList>
            <person name="Yamagishi J."/>
            <person name="Sevinc F."/>
            <person name="Xuan X."/>
        </authorList>
    </citation>
    <scope>NUCLEOTIDE SEQUENCE</scope>
    <source>
        <strain evidence="4">Selcuk</strain>
    </source>
</reference>
<dbReference type="FunFam" id="3.30.70.870:FF:000002">
    <property type="entry name" value="Translation elongation factor 2"/>
    <property type="match status" value="1"/>
</dbReference>
<dbReference type="GO" id="GO:0005829">
    <property type="term" value="C:cytosol"/>
    <property type="evidence" value="ECO:0007669"/>
    <property type="project" value="TreeGrafter"/>
</dbReference>
<sequence>MTRQTDLLKFTEHIRNVCFLAHVDHGKTTLSDSLISSIGIISERMSGRLRYLDNRDDEQRRMITIKSSSISLLYSASDSTNRSGFSRPFSDQPCIINLVDCPGHVDFSVEVATAARLCDGALLIVDVVEGICPQTKAVLRQAWRESVRTVLVLNKIDKLILDLNMTPAEAYARLRELVDQVNALMFQLYNEHLNRDTGDDVVKVDTSSKKWFFCPSEGNVVCCSAIHRWCVNLRDFAQHIVRKLNVPESKSAGIVQALWSDVYYCPRSKALKPVKSGEKPLFVQFVLEQIWRVYDSIVTSWNPEEAGKCVRYSGATLSQRQLRLIEQSEPPAAEEREELLTTVMSSWLPIPGGIIRMIVECLHDPAKAARKRLRRICPAILDYPLYDDVLSCSVTAPTVVHVAKFLGCDLNMMRLTGDVLHGGERADEFVAFARIFSGCLMVKDRLYICETATSNDQFSDVLTSETSRKTVSVERIMICMGADLLDVDTGWPGNIVALYLSQHDSGTTDCPVGATSPSLRSHNMDHVKEVMAWILSLGDPHRQKMKNMGDAYANRQRFTRQGSLCSVDRHLTLSSDPAFPGFPPLNLEFNNPIIRVSVEPQNVKHTNEFLMGLAYLYISDPAIELDVLRSGEYVLACCGEIHLERCVNDLANLYAKVPINVSKPRVSVREGIINLQHIDTSAVAYAKVFSKMVNFPPWQNNSSEDTAITDTNVDLKTVSPIRGISGVYMTTAALKNGTESAVTAAGDVILLVRAVQMPQELLDYMDHNNDDIKRAIYDGVPQAHQNNTHTVQERITTYLDKVESDVMSLWKSSTGQRGSKVDIGRLWAISTNRGSRAMLFYNNNQGLMTADLSSLSSTCPKLHRPMPLHWRFRDNYQPEEVNSLECSKLVSALISGFEIAAQSGPCTEEPLRGVIFVIEGVHTVLPGSDAKDIASCKPPSVELRGTKLPESIYEDGVLSNSLAYYPSGIDQDVSHYNGGTHYPQDKLTNNLCNLSIGQVANEATTAFESSTDDRQDVSSQFSDVLTLQSSRRSTCNTSSGGNIISTMRNVCRKAMMQRGRPRIYEVLLRLEIQCDQSVLGKIYSVLQKRRTQIVAENVRNGTNTFMIEGLIPASESFGLAQDLRSKASGGVIFHMQFSHWEMHPDDPFPEASMTDEEFEDEGFNMATMVQANVPRKIINYIRKMKGLPTEEKVVASAEKQRTLSTKK</sequence>
<dbReference type="SUPFAM" id="SSF54980">
    <property type="entry name" value="EF-G C-terminal domain-like"/>
    <property type="match status" value="2"/>
</dbReference>
<keyword evidence="5" id="KW-1185">Reference proteome</keyword>
<dbReference type="EMBL" id="BLIY01000023">
    <property type="protein sequence ID" value="GFE55634.1"/>
    <property type="molecule type" value="Genomic_DNA"/>
</dbReference>
<dbReference type="PANTHER" id="PTHR42908">
    <property type="entry name" value="TRANSLATION ELONGATION FACTOR-RELATED"/>
    <property type="match status" value="1"/>
</dbReference>
<dbReference type="Gene3D" id="2.40.30.10">
    <property type="entry name" value="Translation factors"/>
    <property type="match status" value="1"/>
</dbReference>
<dbReference type="InterPro" id="IPR000795">
    <property type="entry name" value="T_Tr_GTP-bd_dom"/>
</dbReference>
<dbReference type="GO" id="GO:0003924">
    <property type="term" value="F:GTPase activity"/>
    <property type="evidence" value="ECO:0007669"/>
    <property type="project" value="InterPro"/>
</dbReference>
<dbReference type="Pfam" id="PF00679">
    <property type="entry name" value="EFG_C"/>
    <property type="match status" value="1"/>
</dbReference>
<dbReference type="InterPro" id="IPR000640">
    <property type="entry name" value="EFG_V-like"/>
</dbReference>
<dbReference type="SUPFAM" id="SSF50447">
    <property type="entry name" value="Translation proteins"/>
    <property type="match status" value="1"/>
</dbReference>
<keyword evidence="2" id="KW-0342">GTP-binding</keyword>
<evidence type="ECO:0000313" key="4">
    <source>
        <dbReference type="EMBL" id="GFE55634.1"/>
    </source>
</evidence>
<dbReference type="GO" id="GO:0042256">
    <property type="term" value="P:cytosolic ribosome assembly"/>
    <property type="evidence" value="ECO:0007669"/>
    <property type="project" value="TreeGrafter"/>
</dbReference>
<dbReference type="SMART" id="SM00838">
    <property type="entry name" value="EFG_C"/>
    <property type="match status" value="1"/>
</dbReference>
<dbReference type="Gene3D" id="3.30.230.10">
    <property type="match status" value="1"/>
</dbReference>
<evidence type="ECO:0000256" key="1">
    <source>
        <dbReference type="ARBA" id="ARBA00022741"/>
    </source>
</evidence>
<protein>
    <submittedName>
        <fullName evidence="4">Elongation factor</fullName>
    </submittedName>
</protein>